<gene>
    <name evidence="7" type="ORF">OG2516_03063</name>
</gene>
<evidence type="ECO:0000256" key="1">
    <source>
        <dbReference type="ARBA" id="ARBA00001933"/>
    </source>
</evidence>
<dbReference type="SUPFAM" id="SSF53383">
    <property type="entry name" value="PLP-dependent transferases"/>
    <property type="match status" value="1"/>
</dbReference>
<sequence>MTLAAGRHYLAIPGPSVMPDPVLAAMHRPAPNIYEGELVDMTATIAADLKRIAVTEHQVAIYIANGHGAWEAALANVCAPGETVLCCVTGRFGEGWAEMARGLGLVAEEIDFGLSSALDAGRIEAALREDRAGRIRAVLVNHVDTATTVRNDIAAVRAAIDAAGHPALLMVDCIASLGCDPFEMDALGADVVVAASQKGLMTPPGLGFLFFNERADAVQRANKVSGYWSWTVRARPEMFYQFFGGTAPTHHLYGLRTALDMLLAEGLEAIWHRHEVLSGAIWAAVDAWGQGGAMRLNVPRPEERSFAVTSVHLPEGKAEELRRFCSERLGVTLGIGLGRDPGVDYLRVGHMGHVNAHMVLGVVGVMEAGMAALSIPFGPGAGSAAAEVVARGC</sequence>
<organism evidence="7 8">
    <name type="scientific">Oceanicola granulosus (strain ATCC BAA-861 / DSM 15982 / KCTC 12143 / HTCC2516)</name>
    <dbReference type="NCBI Taxonomy" id="314256"/>
    <lineage>
        <taxon>Bacteria</taxon>
        <taxon>Pseudomonadati</taxon>
        <taxon>Pseudomonadota</taxon>
        <taxon>Alphaproteobacteria</taxon>
        <taxon>Rhodobacterales</taxon>
        <taxon>Roseobacteraceae</taxon>
        <taxon>Oceanicola</taxon>
    </lineage>
</organism>
<dbReference type="InterPro" id="IPR015422">
    <property type="entry name" value="PyrdxlP-dep_Trfase_small"/>
</dbReference>
<dbReference type="PIRSF" id="PIRSF000524">
    <property type="entry name" value="SPT"/>
    <property type="match status" value="1"/>
</dbReference>
<proteinExistence type="inferred from homology"/>
<feature type="modified residue" description="N6-(pyridoxal phosphate)lysine" evidence="5">
    <location>
        <position position="198"/>
    </location>
</feature>
<dbReference type="eggNOG" id="COG0075">
    <property type="taxonomic scope" value="Bacteria"/>
</dbReference>
<reference evidence="7 8" key="1">
    <citation type="journal article" date="2010" name="J. Bacteriol.">
        <title>Genome sequences of Oceanicola granulosus HTCC2516(T) and Oceanicola batsensis HTCC2597(TDelta).</title>
        <authorList>
            <person name="Thrash J.C."/>
            <person name="Cho J.C."/>
            <person name="Vergin K.L."/>
            <person name="Giovannoni S.J."/>
        </authorList>
    </citation>
    <scope>NUCLEOTIDE SEQUENCE [LARGE SCALE GENOMIC DNA]</scope>
    <source>
        <strain evidence="8">ATCC BAA-861 / DSM 15982 / KCTC 12143 / HTCC2516</strain>
    </source>
</reference>
<comment type="cofactor">
    <cofactor evidence="1 5">
        <name>pyridoxal 5'-phosphate</name>
        <dbReference type="ChEBI" id="CHEBI:597326"/>
    </cofactor>
</comment>
<name>Q2CA12_OCEGH</name>
<protein>
    <submittedName>
        <fullName evidence="7">Serine--glyoxylate transaminase, putative</fullName>
    </submittedName>
</protein>
<keyword evidence="3 5" id="KW-0663">Pyridoxal phosphate</keyword>
<dbReference type="Gene3D" id="3.90.1150.10">
    <property type="entry name" value="Aspartate Aminotransferase, domain 1"/>
    <property type="match status" value="1"/>
</dbReference>
<dbReference type="InterPro" id="IPR000192">
    <property type="entry name" value="Aminotrans_V_dom"/>
</dbReference>
<dbReference type="EMBL" id="AAOT01000063">
    <property type="protein sequence ID" value="EAR49525.1"/>
    <property type="molecule type" value="Genomic_DNA"/>
</dbReference>
<feature type="domain" description="Aminotransferase class V" evidence="6">
    <location>
        <begin position="58"/>
        <end position="334"/>
    </location>
</feature>
<dbReference type="STRING" id="314256.OG2516_03063"/>
<dbReference type="GO" id="GO:0008453">
    <property type="term" value="F:alanine-glyoxylate transaminase activity"/>
    <property type="evidence" value="ECO:0007669"/>
    <property type="project" value="TreeGrafter"/>
</dbReference>
<dbReference type="PANTHER" id="PTHR21152">
    <property type="entry name" value="AMINOTRANSFERASE CLASS V"/>
    <property type="match status" value="1"/>
</dbReference>
<dbReference type="InterPro" id="IPR015421">
    <property type="entry name" value="PyrdxlP-dep_Trfase_major"/>
</dbReference>
<dbReference type="Pfam" id="PF00266">
    <property type="entry name" value="Aminotran_5"/>
    <property type="match status" value="1"/>
</dbReference>
<evidence type="ECO:0000256" key="2">
    <source>
        <dbReference type="ARBA" id="ARBA00009236"/>
    </source>
</evidence>
<evidence type="ECO:0000259" key="6">
    <source>
        <dbReference type="Pfam" id="PF00266"/>
    </source>
</evidence>
<dbReference type="HOGENOM" id="CLU_027686_1_0_5"/>
<dbReference type="GO" id="GO:0019265">
    <property type="term" value="P:glycine biosynthetic process, by transamination of glyoxylate"/>
    <property type="evidence" value="ECO:0007669"/>
    <property type="project" value="TreeGrafter"/>
</dbReference>
<evidence type="ECO:0000256" key="5">
    <source>
        <dbReference type="PIRSR" id="PIRSR000524-50"/>
    </source>
</evidence>
<dbReference type="OrthoDB" id="389074at2"/>
<dbReference type="FunFam" id="3.90.1150.10:FF:000204">
    <property type="entry name" value="Hypothetical aminotransferase"/>
    <property type="match status" value="1"/>
</dbReference>
<comment type="similarity">
    <text evidence="2">Belongs to the class-V pyridoxal-phosphate-dependent aminotransferase family.</text>
</comment>
<evidence type="ECO:0000256" key="3">
    <source>
        <dbReference type="ARBA" id="ARBA00022898"/>
    </source>
</evidence>
<comment type="caution">
    <text evidence="7">The sequence shown here is derived from an EMBL/GenBank/DDBJ whole genome shotgun (WGS) entry which is preliminary data.</text>
</comment>
<dbReference type="InterPro" id="IPR024169">
    <property type="entry name" value="SP_NH2Trfase/AEP_transaminase"/>
</dbReference>
<dbReference type="InterPro" id="IPR015424">
    <property type="entry name" value="PyrdxlP-dep_Trfase"/>
</dbReference>
<keyword evidence="8" id="KW-1185">Reference proteome</keyword>
<evidence type="ECO:0000256" key="4">
    <source>
        <dbReference type="PIRSR" id="PIRSR000524-1"/>
    </source>
</evidence>
<dbReference type="GO" id="GO:0004760">
    <property type="term" value="F:L-serine-pyruvate transaminase activity"/>
    <property type="evidence" value="ECO:0007669"/>
    <property type="project" value="TreeGrafter"/>
</dbReference>
<evidence type="ECO:0000313" key="7">
    <source>
        <dbReference type="EMBL" id="EAR49525.1"/>
    </source>
</evidence>
<dbReference type="Proteomes" id="UP000003635">
    <property type="component" value="Unassembled WGS sequence"/>
</dbReference>
<accession>Q2CA12</accession>
<dbReference type="Gene3D" id="3.40.640.10">
    <property type="entry name" value="Type I PLP-dependent aspartate aminotransferase-like (Major domain)"/>
    <property type="match status" value="1"/>
</dbReference>
<dbReference type="PANTHER" id="PTHR21152:SF40">
    <property type="entry name" value="ALANINE--GLYOXYLATE AMINOTRANSFERASE"/>
    <property type="match status" value="1"/>
</dbReference>
<dbReference type="AlphaFoldDB" id="Q2CA12"/>
<feature type="binding site" evidence="4">
    <location>
        <position position="347"/>
    </location>
    <ligand>
        <name>substrate</name>
    </ligand>
</feature>
<evidence type="ECO:0000313" key="8">
    <source>
        <dbReference type="Proteomes" id="UP000003635"/>
    </source>
</evidence>
<dbReference type="RefSeq" id="WP_007254142.1">
    <property type="nucleotide sequence ID" value="NZ_CH724107.1"/>
</dbReference>